<dbReference type="SUPFAM" id="SSF50447">
    <property type="entry name" value="Translation proteins"/>
    <property type="match status" value="1"/>
</dbReference>
<keyword evidence="8" id="KW-0342">GTP-binding</keyword>
<evidence type="ECO:0000256" key="10">
    <source>
        <dbReference type="ARBA" id="ARBA00063537"/>
    </source>
</evidence>
<dbReference type="PROSITE" id="PS00301">
    <property type="entry name" value="G_TR_1"/>
    <property type="match status" value="1"/>
</dbReference>
<dbReference type="PaxDb" id="284590-Q6CXJ2"/>
<dbReference type="KEGG" id="kla:KLLA0_A07799g"/>
<keyword evidence="5" id="KW-0378">Hydrolase</keyword>
<dbReference type="InterPro" id="IPR031157">
    <property type="entry name" value="G_TR_CS"/>
</dbReference>
<evidence type="ECO:0000256" key="4">
    <source>
        <dbReference type="ARBA" id="ARBA00022741"/>
    </source>
</evidence>
<comment type="catalytic activity">
    <reaction evidence="9">
        <text>GTP + H2O = GDP + phosphate + H(+)</text>
        <dbReference type="Rhea" id="RHEA:19669"/>
        <dbReference type="ChEBI" id="CHEBI:15377"/>
        <dbReference type="ChEBI" id="CHEBI:15378"/>
        <dbReference type="ChEBI" id="CHEBI:37565"/>
        <dbReference type="ChEBI" id="CHEBI:43474"/>
        <dbReference type="ChEBI" id="CHEBI:58189"/>
    </reaction>
    <physiologicalReaction direction="left-to-right" evidence="9">
        <dbReference type="Rhea" id="RHEA:19670"/>
    </physiologicalReaction>
</comment>
<dbReference type="GO" id="GO:0005737">
    <property type="term" value="C:cytoplasm"/>
    <property type="evidence" value="ECO:0007669"/>
    <property type="project" value="UniProtKB-SubCell"/>
</dbReference>
<protein>
    <recommendedName>
        <fullName evidence="11">Elongation factor 1 alpha-like protein</fullName>
    </recommendedName>
</protein>
<evidence type="ECO:0000313" key="14">
    <source>
        <dbReference type="EMBL" id="CAH02935.2"/>
    </source>
</evidence>
<dbReference type="Gene3D" id="2.40.30.10">
    <property type="entry name" value="Translation factors"/>
    <property type="match status" value="2"/>
</dbReference>
<keyword evidence="3" id="KW-0963">Cytoplasm</keyword>
<dbReference type="GO" id="GO:0005525">
    <property type="term" value="F:GTP binding"/>
    <property type="evidence" value="ECO:0007669"/>
    <property type="project" value="UniProtKB-KW"/>
</dbReference>
<name>Q6CXJ2_KLULA</name>
<keyword evidence="15" id="KW-1185">Reference proteome</keyword>
<comment type="subcellular location">
    <subcellularLocation>
        <location evidence="1">Cytoplasm</location>
    </subcellularLocation>
</comment>
<dbReference type="SUPFAM" id="SSF52540">
    <property type="entry name" value="P-loop containing nucleoside triphosphate hydrolases"/>
    <property type="match status" value="1"/>
</dbReference>
<accession>Q6CXJ2</accession>
<dbReference type="HOGENOM" id="CLU_007265_3_4_1"/>
<gene>
    <name evidence="14" type="ORF">KLLA0_A07799g</name>
</gene>
<dbReference type="InterPro" id="IPR054696">
    <property type="entry name" value="GTP-eEF1A_C"/>
</dbReference>
<keyword evidence="6" id="KW-0810">Translation regulation</keyword>
<evidence type="ECO:0000259" key="13">
    <source>
        <dbReference type="PROSITE" id="PS51722"/>
    </source>
</evidence>
<evidence type="ECO:0000256" key="8">
    <source>
        <dbReference type="ARBA" id="ARBA00023134"/>
    </source>
</evidence>
<dbReference type="InterPro" id="IPR009000">
    <property type="entry name" value="Transl_B-barrel_sf"/>
</dbReference>
<dbReference type="EMBL" id="CR382121">
    <property type="protein sequence ID" value="CAH02935.2"/>
    <property type="molecule type" value="Genomic_DNA"/>
</dbReference>
<keyword evidence="4" id="KW-0547">Nucleotide-binding</keyword>
<dbReference type="SUPFAM" id="SSF50465">
    <property type="entry name" value="EF-Tu/eEF-1alpha/eIF2-gamma C-terminal domain"/>
    <property type="match status" value="1"/>
</dbReference>
<keyword evidence="7" id="KW-0648">Protein biosynthesis</keyword>
<dbReference type="Gene3D" id="3.40.50.300">
    <property type="entry name" value="P-loop containing nucleotide triphosphate hydrolases"/>
    <property type="match status" value="1"/>
</dbReference>
<comment type="similarity">
    <text evidence="2">Belongs to the TRAFAC class translation factor GTPase superfamily. Classic translation factor GTPase family. EF-Tu/EF-1A subfamily.</text>
</comment>
<dbReference type="AlphaFoldDB" id="Q6CXJ2"/>
<dbReference type="InterPro" id="IPR050100">
    <property type="entry name" value="TRAFAC_GTPase_members"/>
</dbReference>
<dbReference type="Pfam" id="PF00009">
    <property type="entry name" value="GTP_EFTU"/>
    <property type="match status" value="1"/>
</dbReference>
<dbReference type="FunFam" id="2.40.30.10:FF:000070">
    <property type="entry name" value="Translation elongation factor EF-1 subunit"/>
    <property type="match status" value="1"/>
</dbReference>
<dbReference type="PANTHER" id="PTHR23115">
    <property type="entry name" value="TRANSLATION FACTOR"/>
    <property type="match status" value="1"/>
</dbReference>
<evidence type="ECO:0000256" key="7">
    <source>
        <dbReference type="ARBA" id="ARBA00022917"/>
    </source>
</evidence>
<dbReference type="PRINTS" id="PR00315">
    <property type="entry name" value="ELONGATNFCT"/>
</dbReference>
<dbReference type="GO" id="GO:0006412">
    <property type="term" value="P:translation"/>
    <property type="evidence" value="ECO:0007669"/>
    <property type="project" value="UniProtKB-KW"/>
</dbReference>
<dbReference type="InterPro" id="IPR015033">
    <property type="entry name" value="HBS1-like_N"/>
</dbReference>
<dbReference type="InterPro" id="IPR000795">
    <property type="entry name" value="T_Tr_GTP-bd_dom"/>
</dbReference>
<reference evidence="14 15" key="1">
    <citation type="journal article" date="2004" name="Nature">
        <title>Genome evolution in yeasts.</title>
        <authorList>
            <consortium name="Genolevures"/>
            <person name="Dujon B."/>
            <person name="Sherman D."/>
            <person name="Fischer G."/>
            <person name="Durrens P."/>
            <person name="Casaregola S."/>
            <person name="Lafontaine I."/>
            <person name="de Montigny J."/>
            <person name="Marck C."/>
            <person name="Neuveglise C."/>
            <person name="Talla E."/>
            <person name="Goffard N."/>
            <person name="Frangeul L."/>
            <person name="Aigle M."/>
            <person name="Anthouard V."/>
            <person name="Babour A."/>
            <person name="Barbe V."/>
            <person name="Barnay S."/>
            <person name="Blanchin S."/>
            <person name="Beckerich J.M."/>
            <person name="Beyne E."/>
            <person name="Bleykasten C."/>
            <person name="Boisrame A."/>
            <person name="Boyer J."/>
            <person name="Cattolico L."/>
            <person name="Confanioleri F."/>
            <person name="de Daruvar A."/>
            <person name="Despons L."/>
            <person name="Fabre E."/>
            <person name="Fairhead C."/>
            <person name="Ferry-Dumazet H."/>
            <person name="Groppi A."/>
            <person name="Hantraye F."/>
            <person name="Hennequin C."/>
            <person name="Jauniaux N."/>
            <person name="Joyet P."/>
            <person name="Kachouri R."/>
            <person name="Kerrest A."/>
            <person name="Koszul R."/>
            <person name="Lemaire M."/>
            <person name="Lesur I."/>
            <person name="Ma L."/>
            <person name="Muller H."/>
            <person name="Nicaud J.M."/>
            <person name="Nikolski M."/>
            <person name="Oztas S."/>
            <person name="Ozier-Kalogeropoulos O."/>
            <person name="Pellenz S."/>
            <person name="Potier S."/>
            <person name="Richard G.F."/>
            <person name="Straub M.L."/>
            <person name="Suleau A."/>
            <person name="Swennene D."/>
            <person name="Tekaia F."/>
            <person name="Wesolowski-Louvel M."/>
            <person name="Westhof E."/>
            <person name="Wirth B."/>
            <person name="Zeniou-Meyer M."/>
            <person name="Zivanovic I."/>
            <person name="Bolotin-Fukuhara M."/>
            <person name="Thierry A."/>
            <person name="Bouchier C."/>
            <person name="Caudron B."/>
            <person name="Scarpelli C."/>
            <person name="Gaillardin C."/>
            <person name="Weissenbach J."/>
            <person name="Wincker P."/>
            <person name="Souciet J.L."/>
        </authorList>
    </citation>
    <scope>NUCLEOTIDE SEQUENCE [LARGE SCALE GENOMIC DNA]</scope>
    <source>
        <strain evidence="15">ATCC 8585 / CBS 2359 / DSM 70799 / NBRC 1267 / NRRL Y-1140 / WM37</strain>
    </source>
</reference>
<evidence type="ECO:0000256" key="11">
    <source>
        <dbReference type="ARBA" id="ARBA00074866"/>
    </source>
</evidence>
<comment type="subunit">
    <text evidence="10">Component of the Dom34-Hbs1 complex, also named Pelota-HBS1L complex, composed of dom34 and hbs1.</text>
</comment>
<evidence type="ECO:0000313" key="15">
    <source>
        <dbReference type="Proteomes" id="UP000000598"/>
    </source>
</evidence>
<evidence type="ECO:0000256" key="2">
    <source>
        <dbReference type="ARBA" id="ARBA00007249"/>
    </source>
</evidence>
<dbReference type="GO" id="GO:0003924">
    <property type="term" value="F:GTPase activity"/>
    <property type="evidence" value="ECO:0007669"/>
    <property type="project" value="InterPro"/>
</dbReference>
<dbReference type="Pfam" id="PF08938">
    <property type="entry name" value="HBS1_N"/>
    <property type="match status" value="1"/>
</dbReference>
<dbReference type="GO" id="GO:1990533">
    <property type="term" value="C:Dom34-Hbs1 complex"/>
    <property type="evidence" value="ECO:0007669"/>
    <property type="project" value="UniProtKB-ARBA"/>
</dbReference>
<organism evidence="14 15">
    <name type="scientific">Kluyveromyces lactis (strain ATCC 8585 / CBS 2359 / DSM 70799 / NBRC 1267 / NRRL Y-1140 / WM37)</name>
    <name type="common">Yeast</name>
    <name type="synonym">Candida sphaerica</name>
    <dbReference type="NCBI Taxonomy" id="284590"/>
    <lineage>
        <taxon>Eukaryota</taxon>
        <taxon>Fungi</taxon>
        <taxon>Dikarya</taxon>
        <taxon>Ascomycota</taxon>
        <taxon>Saccharomycotina</taxon>
        <taxon>Saccharomycetes</taxon>
        <taxon>Saccharomycetales</taxon>
        <taxon>Saccharomycetaceae</taxon>
        <taxon>Kluyveromyces</taxon>
    </lineage>
</organism>
<feature type="region of interest" description="Disordered" evidence="12">
    <location>
        <begin position="336"/>
        <end position="358"/>
    </location>
</feature>
<dbReference type="Proteomes" id="UP000000598">
    <property type="component" value="Chromosome A"/>
</dbReference>
<dbReference type="PROSITE" id="PS51722">
    <property type="entry name" value="G_TR_2"/>
    <property type="match status" value="1"/>
</dbReference>
<evidence type="ECO:0000256" key="12">
    <source>
        <dbReference type="SAM" id="MobiDB-lite"/>
    </source>
</evidence>
<dbReference type="CDD" id="cd01883">
    <property type="entry name" value="EF1_alpha"/>
    <property type="match status" value="1"/>
</dbReference>
<dbReference type="GO" id="GO:0006417">
    <property type="term" value="P:regulation of translation"/>
    <property type="evidence" value="ECO:0007669"/>
    <property type="project" value="UniProtKB-KW"/>
</dbReference>
<evidence type="ECO:0000256" key="9">
    <source>
        <dbReference type="ARBA" id="ARBA00049117"/>
    </source>
</evidence>
<dbReference type="InterPro" id="IPR027417">
    <property type="entry name" value="P-loop_NTPase"/>
</dbReference>
<evidence type="ECO:0000256" key="3">
    <source>
        <dbReference type="ARBA" id="ARBA00022490"/>
    </source>
</evidence>
<evidence type="ECO:0000256" key="5">
    <source>
        <dbReference type="ARBA" id="ARBA00022801"/>
    </source>
</evidence>
<feature type="compositionally biased region" description="Acidic residues" evidence="12">
    <location>
        <begin position="345"/>
        <end position="357"/>
    </location>
</feature>
<evidence type="ECO:0000256" key="6">
    <source>
        <dbReference type="ARBA" id="ARBA00022845"/>
    </source>
</evidence>
<dbReference type="FunCoup" id="Q6CXJ2">
    <property type="interactions" value="74"/>
</dbReference>
<feature type="domain" description="Tr-type G" evidence="13">
    <location>
        <begin position="392"/>
        <end position="615"/>
    </location>
</feature>
<sequence>MSKFYDDDDAVDYDDDVPDFQDEDEFDDYLNDEEFELMNQLFPLAKEQLADYQGWDNLAVKVAIFDHNFELEPALVDLKRRFKKKVSFICLFAEQKVEKKLSALELLARKRAEARNKASTMAPATTKVSLLDKLKNGGGNGQNGNPVKTTVSVASRLQSLKRGPITTDNNSNGAATASFSQPKTHTLASKLASLRKSKPEGQIIEKPEAEETNVEVVIEENKIDHEKKDKDDPWVILNQLKDSAYVSNINEILAINKVPLYSGILEKLEFNSTTTKRKHEELFSVYYPNTNNRVVKKQAIANFSKPSPDDVVINQQKAAFEVDKIKEKVADLSIQDKQSSKTVEKEEDINDDDDDDEKLPFEEPVVKTYKKVSVPTKPKNAINISSYLDNKKPHLNFVVLGHVDAGKSTLMGRLLYDVGAVDTKLIRKLQKESEMIGKSSFHLAWVMDQTSEERNRGVTVDICTSDFATTKSSFTIVDAPGHRDFVPNAIVGISQADVAVLSVDCGTDAFESGFNLDGQTKEHALLARSLGIKHIVVAMNKMDSVSWYEGRFNDIRSELAVFFEEIGFKGNDVSWVPCSGLSGEGIFKTPYPPSQTWYQGPSLVGELENVALKLACVDESVTKEPFLFNILDVTPTSKNTSAIISGKVESGTIQPGETITIYPSEQSCVVDSILCGNDSQKVDIALHGDFVQLKLHNAFPEDIQGGDLASIVGFDIPSSQEFTSRLLTFRLDRPLLPGTSLMLFRGATEQPCRIKKLCCTVDKSNPSKVLKKKVKHLGSQQAAIVEIELVEKKRRIPMLTFEQNKKLGRVVLRKEGRTIGAALIKSLDY</sequence>
<dbReference type="eggNOG" id="KOG0458">
    <property type="taxonomic scope" value="Eukaryota"/>
</dbReference>
<evidence type="ECO:0000256" key="1">
    <source>
        <dbReference type="ARBA" id="ARBA00004496"/>
    </source>
</evidence>
<proteinExistence type="inferred from homology"/>
<dbReference type="InParanoid" id="Q6CXJ2"/>
<dbReference type="Pfam" id="PF22594">
    <property type="entry name" value="GTP-eEF1A_C"/>
    <property type="match status" value="1"/>
</dbReference>
<dbReference type="STRING" id="284590.Q6CXJ2"/>
<dbReference type="FunFam" id="3.40.50.300:FF:000204">
    <property type="entry name" value="Translation elongation factor Tu"/>
    <property type="match status" value="1"/>
</dbReference>
<dbReference type="InterPro" id="IPR009001">
    <property type="entry name" value="Transl_elong_EF1A/Init_IF2_C"/>
</dbReference>